<gene>
    <name evidence="1" type="ORF">KMW28_16145</name>
</gene>
<proteinExistence type="predicted"/>
<dbReference type="RefSeq" id="WP_169662721.1">
    <property type="nucleotide sequence ID" value="NZ_CP076132.1"/>
</dbReference>
<dbReference type="InterPro" id="IPR013783">
    <property type="entry name" value="Ig-like_fold"/>
</dbReference>
<evidence type="ECO:0000313" key="1">
    <source>
        <dbReference type="EMBL" id="QWG01177.1"/>
    </source>
</evidence>
<dbReference type="AlphaFoldDB" id="A0AAX1N557"/>
<evidence type="ECO:0000313" key="2">
    <source>
        <dbReference type="Proteomes" id="UP000678679"/>
    </source>
</evidence>
<dbReference type="InterPro" id="IPR026341">
    <property type="entry name" value="T9SS_type_B"/>
</dbReference>
<sequence length="981" mass="110271">MRPQTYKLLRTLLLLTLVFIVGLTDALATHIRAGDLTMRRKPNGGEREYIITVILYRDVNGVPAGEGLIDFGDGTEPIFVQANNLNPGDYTEDGETQILIYQAEHNFPSNGTYKISYFERNRNQGVRNMDISSETPFFIQSEFLINPVLGLNSSPVLLIPPVIKGAIGQRFVHNAGAFDVDGDSLSYRLTVCLQGRDTPVQNYRFPDDPNEEWSKVTEQCEEPADFRIDEITGDLIWDAPFVAGQYNVAFFVEEWRNGILIGSVNRDMQVIIDDIVNLRPIIEAPADTCVVAGDPILKQVFAYDQSNAPCYNTDSTLDWGPHRVSLRIAQKSDAVPISPYSEMDFNVVNGGVNDSEATGAFSWTPQCSDVRQEPYKVTFRALDHPNSRNQQLGTLENWHIRVLGPPPTGLVATPPNSTEITNRDIKVTLNWDAYNCEGADKIRIYRKKGSIDFNPECETGLPAWTGYEFVDEVDANATSFVDRTVQQGANYCYRIYATFGRPQGGESVASNEDCAFIPDGAYMVQVDVEETSEDNGKMNLRWTVPQDLTPGKVPFYNVYRGEGNERLDDSEYQKINSSLIAGQDTTLMDILINTDETQFHYLVELLEGTNTSDAVAFDTTLLASSTRLRSNPALDYIDLIWEANVGWNLTPDTVEVGANKVAVYHKIYRKIEGDETNFSLYDSVFVHTEGLRYRDNGKPDAPLDDKKLYTYYIETIGSFEVPEIAEPLINRSQELTVELLDTIPPCPPTLQLTNYEEGIRMDSCLIEPFKDGDKLCNKDRFSVQLVWRNMIGADCDDDIVKYNIYYSRRASFSKNEFGAPIATIDHPIGVPLTSPVSYLIDNREYVEGSYAVAAVDDSGNESILSNVIIQDNCVYYELPNAFTPNGDNYNDTFIPMRCPRFVEGIEFTVINRYGANVYSYKSVENDADIEINWDGKDNNGNELEPGNYYYKGTLKTYRLKAEDEKVEIKGSFVIIKGNSSQ</sequence>
<dbReference type="KEGG" id="fya:KMW28_16145"/>
<protein>
    <submittedName>
        <fullName evidence="1">Gliding motility-associated C-terminal domain-containing protein</fullName>
    </submittedName>
</protein>
<dbReference type="EMBL" id="CP076132">
    <property type="protein sequence ID" value="QWG01177.1"/>
    <property type="molecule type" value="Genomic_DNA"/>
</dbReference>
<dbReference type="Proteomes" id="UP000678679">
    <property type="component" value="Chromosome 1"/>
</dbReference>
<reference evidence="1 2" key="1">
    <citation type="submission" date="2021-05" db="EMBL/GenBank/DDBJ databases">
        <title>Comparative genomic studies on the polysaccharide-degrading batcterial strains of the Flammeovirga genus.</title>
        <authorList>
            <person name="Zewei F."/>
            <person name="Zheng Z."/>
            <person name="Yu L."/>
            <person name="Ruyue G."/>
            <person name="Yanhong M."/>
            <person name="Yuanyuan C."/>
            <person name="Jingyan G."/>
            <person name="Wenjun H."/>
        </authorList>
    </citation>
    <scope>NUCLEOTIDE SEQUENCE [LARGE SCALE GENOMIC DNA]</scope>
    <source>
        <strain evidence="1 2">NBRC:100898</strain>
    </source>
</reference>
<dbReference type="InterPro" id="IPR036116">
    <property type="entry name" value="FN3_sf"/>
</dbReference>
<dbReference type="NCBIfam" id="TIGR04131">
    <property type="entry name" value="Bac_Flav_CTERM"/>
    <property type="match status" value="1"/>
</dbReference>
<dbReference type="Pfam" id="PF13585">
    <property type="entry name" value="CHU_C"/>
    <property type="match status" value="1"/>
</dbReference>
<dbReference type="Gene3D" id="2.60.40.10">
    <property type="entry name" value="Immunoglobulins"/>
    <property type="match status" value="2"/>
</dbReference>
<organism evidence="1 2">
    <name type="scientific">Flammeovirga yaeyamensis</name>
    <dbReference type="NCBI Taxonomy" id="367791"/>
    <lineage>
        <taxon>Bacteria</taxon>
        <taxon>Pseudomonadati</taxon>
        <taxon>Bacteroidota</taxon>
        <taxon>Cytophagia</taxon>
        <taxon>Cytophagales</taxon>
        <taxon>Flammeovirgaceae</taxon>
        <taxon>Flammeovirga</taxon>
    </lineage>
</organism>
<dbReference type="Gene3D" id="2.60.40.4070">
    <property type="match status" value="1"/>
</dbReference>
<dbReference type="SUPFAM" id="SSF49265">
    <property type="entry name" value="Fibronectin type III"/>
    <property type="match status" value="1"/>
</dbReference>
<keyword evidence="2" id="KW-1185">Reference proteome</keyword>
<accession>A0AAX1N557</accession>
<name>A0AAX1N557_9BACT</name>